<reference evidence="1" key="1">
    <citation type="submission" date="2021-09" db="EMBL/GenBank/DDBJ databases">
        <authorList>
            <consortium name="Pathogen Informatics"/>
        </authorList>
    </citation>
    <scope>NUCLEOTIDE SEQUENCE</scope>
</reference>
<gene>
    <name evidence="1" type="ORF">CJOHNSTONI_LOCUS4769</name>
</gene>
<evidence type="ECO:0000313" key="2">
    <source>
        <dbReference type="Proteomes" id="UP000746747"/>
    </source>
</evidence>
<dbReference type="OrthoDB" id="10557212at2759"/>
<protein>
    <submittedName>
        <fullName evidence="1">Uncharacterized protein</fullName>
    </submittedName>
</protein>
<proteinExistence type="predicted"/>
<sequence>MSPVLMPLYMGHREKWPTRVATGWHRLEQSHIDAKTACLLFISDNSSLLLAFLLVIHKFKPSYGHLPLL</sequence>
<name>A0A8J2Q728_9BILA</name>
<dbReference type="AlphaFoldDB" id="A0A8J2Q728"/>
<dbReference type="Proteomes" id="UP000746747">
    <property type="component" value="Unassembled WGS sequence"/>
</dbReference>
<evidence type="ECO:0000313" key="1">
    <source>
        <dbReference type="EMBL" id="CAG9534650.1"/>
    </source>
</evidence>
<accession>A0A8J2Q728</accession>
<comment type="caution">
    <text evidence="1">The sequence shown here is derived from an EMBL/GenBank/DDBJ whole genome shotgun (WGS) entry which is preliminary data.</text>
</comment>
<organism evidence="1 2">
    <name type="scientific">Cercopithifilaria johnstoni</name>
    <dbReference type="NCBI Taxonomy" id="2874296"/>
    <lineage>
        <taxon>Eukaryota</taxon>
        <taxon>Metazoa</taxon>
        <taxon>Ecdysozoa</taxon>
        <taxon>Nematoda</taxon>
        <taxon>Chromadorea</taxon>
        <taxon>Rhabditida</taxon>
        <taxon>Spirurina</taxon>
        <taxon>Spiruromorpha</taxon>
        <taxon>Filarioidea</taxon>
        <taxon>Onchocercidae</taxon>
        <taxon>Cercopithifilaria</taxon>
    </lineage>
</organism>
<dbReference type="EMBL" id="CAKAEH010001321">
    <property type="protein sequence ID" value="CAG9534650.1"/>
    <property type="molecule type" value="Genomic_DNA"/>
</dbReference>
<keyword evidence="2" id="KW-1185">Reference proteome</keyword>